<comment type="caution">
    <text evidence="1">The sequence shown here is derived from an EMBL/GenBank/DDBJ whole genome shotgun (WGS) entry which is preliminary data.</text>
</comment>
<dbReference type="PATRIC" id="fig|1088868.3.peg.950"/>
<evidence type="ECO:0000313" key="2">
    <source>
        <dbReference type="Proteomes" id="UP000005939"/>
    </source>
</evidence>
<dbReference type="RefSeq" id="WP_008853939.1">
    <property type="nucleotide sequence ID" value="NZ_AGFR01000005.1"/>
</dbReference>
<sequence length="187" mass="20404">MATATEFASAITTLPEVLRGFSDDPKTQMALLFPLCEYQVFITETVAPLGQAENTLIKATASLCRRAAMASLCKAIANWQADSWDEVLEVRRKVSSLLQSEILIATDDKNMETVSALRSLRVKVLESLANAAGEVPHLRTITRSVSLPSLQLAQQLYTDGSRASELIKRANPVHPAFMPTTLEVLSS</sequence>
<name>G6F003_9PROT</name>
<dbReference type="STRING" id="1088868.CIN_09490"/>
<evidence type="ECO:0000313" key="1">
    <source>
        <dbReference type="EMBL" id="EHD14085.1"/>
    </source>
</evidence>
<organism evidence="1 2">
    <name type="scientific">Commensalibacter intestini A911</name>
    <dbReference type="NCBI Taxonomy" id="1088868"/>
    <lineage>
        <taxon>Bacteria</taxon>
        <taxon>Pseudomonadati</taxon>
        <taxon>Pseudomonadota</taxon>
        <taxon>Alphaproteobacteria</taxon>
        <taxon>Acetobacterales</taxon>
        <taxon>Acetobacteraceae</taxon>
    </lineage>
</organism>
<dbReference type="eggNOG" id="COG4228">
    <property type="taxonomic scope" value="Bacteria"/>
</dbReference>
<gene>
    <name evidence="1" type="ORF">CIN_09490</name>
</gene>
<dbReference type="EMBL" id="AGFR01000005">
    <property type="protein sequence ID" value="EHD14085.1"/>
    <property type="molecule type" value="Genomic_DNA"/>
</dbReference>
<dbReference type="OrthoDB" id="378644at2"/>
<accession>G6F003</accession>
<proteinExistence type="predicted"/>
<reference evidence="1 2" key="1">
    <citation type="submission" date="2011-10" db="EMBL/GenBank/DDBJ databases">
        <title>Genome Sequence of Commensalibacter intestini A911, isolated from Drosophila gut.</title>
        <authorList>
            <person name="Lee W.-J."/>
            <person name="Kim E.-K."/>
        </authorList>
    </citation>
    <scope>NUCLEOTIDE SEQUENCE [LARGE SCALE GENOMIC DNA]</scope>
    <source>
        <strain evidence="1 2">A911</strain>
    </source>
</reference>
<protein>
    <submittedName>
        <fullName evidence="1">Uncharacterized protein</fullName>
    </submittedName>
</protein>
<dbReference type="AlphaFoldDB" id="G6F003"/>
<dbReference type="Proteomes" id="UP000005939">
    <property type="component" value="Unassembled WGS sequence"/>
</dbReference>